<reference evidence="2" key="2">
    <citation type="submission" date="2020-06" db="EMBL/GenBank/DDBJ databases">
        <title>Helianthus annuus Genome sequencing and assembly Release 2.</title>
        <authorList>
            <person name="Gouzy J."/>
            <person name="Langlade N."/>
            <person name="Munos S."/>
        </authorList>
    </citation>
    <scope>NUCLEOTIDE SEQUENCE</scope>
    <source>
        <tissue evidence="2">Leaves</tissue>
    </source>
</reference>
<protein>
    <submittedName>
        <fullName evidence="2">Uncharacterized protein</fullName>
    </submittedName>
</protein>
<comment type="caution">
    <text evidence="2">The sequence shown here is derived from an EMBL/GenBank/DDBJ whole genome shotgun (WGS) entry which is preliminary data.</text>
</comment>
<dbReference type="AlphaFoldDB" id="A0A9K3ISZ0"/>
<feature type="compositionally biased region" description="Basic and acidic residues" evidence="1">
    <location>
        <begin position="35"/>
        <end position="51"/>
    </location>
</feature>
<organism evidence="2 3">
    <name type="scientific">Helianthus annuus</name>
    <name type="common">Common sunflower</name>
    <dbReference type="NCBI Taxonomy" id="4232"/>
    <lineage>
        <taxon>Eukaryota</taxon>
        <taxon>Viridiplantae</taxon>
        <taxon>Streptophyta</taxon>
        <taxon>Embryophyta</taxon>
        <taxon>Tracheophyta</taxon>
        <taxon>Spermatophyta</taxon>
        <taxon>Magnoliopsida</taxon>
        <taxon>eudicotyledons</taxon>
        <taxon>Gunneridae</taxon>
        <taxon>Pentapetalae</taxon>
        <taxon>asterids</taxon>
        <taxon>campanulids</taxon>
        <taxon>Asterales</taxon>
        <taxon>Asteraceae</taxon>
        <taxon>Asteroideae</taxon>
        <taxon>Heliantheae alliance</taxon>
        <taxon>Heliantheae</taxon>
        <taxon>Helianthus</taxon>
    </lineage>
</organism>
<evidence type="ECO:0000313" key="3">
    <source>
        <dbReference type="Proteomes" id="UP000215914"/>
    </source>
</evidence>
<sequence>MISFFVHRSNAVWWQIGFKDLNLKLKTVDGNSRSNSDRRKEYTGVDNRHLR</sequence>
<proteinExistence type="predicted"/>
<dbReference type="EMBL" id="MNCJ02000321">
    <property type="protein sequence ID" value="KAF5802511.1"/>
    <property type="molecule type" value="Genomic_DNA"/>
</dbReference>
<dbReference type="Proteomes" id="UP000215914">
    <property type="component" value="Unassembled WGS sequence"/>
</dbReference>
<dbReference type="Gramene" id="mRNA:HanXRQr2_Chr06g0260341">
    <property type="protein sequence ID" value="mRNA:HanXRQr2_Chr06g0260341"/>
    <property type="gene ID" value="HanXRQr2_Chr06g0260341"/>
</dbReference>
<feature type="region of interest" description="Disordered" evidence="1">
    <location>
        <begin position="29"/>
        <end position="51"/>
    </location>
</feature>
<reference evidence="2" key="1">
    <citation type="journal article" date="2017" name="Nature">
        <title>The sunflower genome provides insights into oil metabolism, flowering and Asterid evolution.</title>
        <authorList>
            <person name="Badouin H."/>
            <person name="Gouzy J."/>
            <person name="Grassa C.J."/>
            <person name="Murat F."/>
            <person name="Staton S.E."/>
            <person name="Cottret L."/>
            <person name="Lelandais-Briere C."/>
            <person name="Owens G.L."/>
            <person name="Carrere S."/>
            <person name="Mayjonade B."/>
            <person name="Legrand L."/>
            <person name="Gill N."/>
            <person name="Kane N.C."/>
            <person name="Bowers J.E."/>
            <person name="Hubner S."/>
            <person name="Bellec A."/>
            <person name="Berard A."/>
            <person name="Berges H."/>
            <person name="Blanchet N."/>
            <person name="Boniface M.C."/>
            <person name="Brunel D."/>
            <person name="Catrice O."/>
            <person name="Chaidir N."/>
            <person name="Claudel C."/>
            <person name="Donnadieu C."/>
            <person name="Faraut T."/>
            <person name="Fievet G."/>
            <person name="Helmstetter N."/>
            <person name="King M."/>
            <person name="Knapp S.J."/>
            <person name="Lai Z."/>
            <person name="Le Paslier M.C."/>
            <person name="Lippi Y."/>
            <person name="Lorenzon L."/>
            <person name="Mandel J.R."/>
            <person name="Marage G."/>
            <person name="Marchand G."/>
            <person name="Marquand E."/>
            <person name="Bret-Mestries E."/>
            <person name="Morien E."/>
            <person name="Nambeesan S."/>
            <person name="Nguyen T."/>
            <person name="Pegot-Espagnet P."/>
            <person name="Pouilly N."/>
            <person name="Raftis F."/>
            <person name="Sallet E."/>
            <person name="Schiex T."/>
            <person name="Thomas J."/>
            <person name="Vandecasteele C."/>
            <person name="Vares D."/>
            <person name="Vear F."/>
            <person name="Vautrin S."/>
            <person name="Crespi M."/>
            <person name="Mangin B."/>
            <person name="Burke J.M."/>
            <person name="Salse J."/>
            <person name="Munos S."/>
            <person name="Vincourt P."/>
            <person name="Rieseberg L.H."/>
            <person name="Langlade N.B."/>
        </authorList>
    </citation>
    <scope>NUCLEOTIDE SEQUENCE</scope>
    <source>
        <tissue evidence="2">Leaves</tissue>
    </source>
</reference>
<evidence type="ECO:0000313" key="2">
    <source>
        <dbReference type="EMBL" id="KAF5802511.1"/>
    </source>
</evidence>
<accession>A0A9K3ISZ0</accession>
<keyword evidence="3" id="KW-1185">Reference proteome</keyword>
<name>A0A9K3ISZ0_HELAN</name>
<gene>
    <name evidence="2" type="ORF">HanXRQr2_Chr06g0260341</name>
</gene>
<evidence type="ECO:0000256" key="1">
    <source>
        <dbReference type="SAM" id="MobiDB-lite"/>
    </source>
</evidence>